<dbReference type="PATRIC" id="fig|1210908.3.peg.3181"/>
<dbReference type="InterPro" id="IPR052701">
    <property type="entry name" value="GAG_Ulvan_Degrading_Sulfatases"/>
</dbReference>
<evidence type="ECO:0000313" key="4">
    <source>
        <dbReference type="Proteomes" id="UP000007813"/>
    </source>
</evidence>
<organism evidence="3 4">
    <name type="scientific">Halogranum salarium B-1</name>
    <dbReference type="NCBI Taxonomy" id="1210908"/>
    <lineage>
        <taxon>Archaea</taxon>
        <taxon>Methanobacteriati</taxon>
        <taxon>Methanobacteriota</taxon>
        <taxon>Stenosarchaea group</taxon>
        <taxon>Halobacteria</taxon>
        <taxon>Halobacteriales</taxon>
        <taxon>Haloferacaceae</taxon>
    </lineage>
</organism>
<dbReference type="InterPro" id="IPR017850">
    <property type="entry name" value="Alkaline_phosphatase_core_sf"/>
</dbReference>
<gene>
    <name evidence="3" type="ORF">HSB1_33330</name>
</gene>
<dbReference type="PANTHER" id="PTHR43751">
    <property type="entry name" value="SULFATASE"/>
    <property type="match status" value="1"/>
</dbReference>
<feature type="coiled-coil region" evidence="1">
    <location>
        <begin position="356"/>
        <end position="383"/>
    </location>
</feature>
<dbReference type="CDD" id="cd16148">
    <property type="entry name" value="sulfatase_like"/>
    <property type="match status" value="1"/>
</dbReference>
<sequence length="403" mass="45785">MFDDAGYETAAVSNNTWISEEFGFSRGFDTFHKTWQYVQSDTDLGEIARTKEGMEMFRALASRLTDGNPVVNVANAVYGKFLRKQKDDGAKQTNEWIANWLTERSGDDPFFLFANYLEPHLEYRPPKQYAERFLPDDVSFEAAMDVSQDAWGYIAGEVSLSDHEFEILRALYHAEIAYLDERIGELRDLLIEAGEWDDTIFVVTSDHGENIGEHGMMDHQYCLYDTLTHVPLIIHGDGFGQGTTNDDLIQLTDLVPTLLDAAGIDDSAMQSQIQGRSFHPESEAPTREYLISEYMAPQPSMDALKKRVGTLTDELQRYDRSLRSIRTKEHKLIVGSDGSREFYHVANDPAEQEDLAGRVEQRADELEDELEEWLASFEHAETDGTVSMSNDAKSRLEDLGYLQ</sequence>
<evidence type="ECO:0000313" key="3">
    <source>
        <dbReference type="EMBL" id="EJN57916.1"/>
    </source>
</evidence>
<dbReference type="eggNOG" id="arCOG02785">
    <property type="taxonomic scope" value="Archaea"/>
</dbReference>
<evidence type="ECO:0000256" key="1">
    <source>
        <dbReference type="SAM" id="Coils"/>
    </source>
</evidence>
<keyword evidence="1" id="KW-0175">Coiled coil</keyword>
<comment type="caution">
    <text evidence="3">The sequence shown here is derived from an EMBL/GenBank/DDBJ whole genome shotgun (WGS) entry which is preliminary data.</text>
</comment>
<dbReference type="Gene3D" id="3.40.720.10">
    <property type="entry name" value="Alkaline Phosphatase, subunit A"/>
    <property type="match status" value="1"/>
</dbReference>
<proteinExistence type="predicted"/>
<evidence type="ECO:0000259" key="2">
    <source>
        <dbReference type="Pfam" id="PF00884"/>
    </source>
</evidence>
<dbReference type="InterPro" id="IPR000917">
    <property type="entry name" value="Sulfatase_N"/>
</dbReference>
<accession>J3JDZ4</accession>
<dbReference type="Proteomes" id="UP000007813">
    <property type="component" value="Unassembled WGS sequence"/>
</dbReference>
<name>J3JDZ4_9EURY</name>
<dbReference type="EMBL" id="ALJD01000009">
    <property type="protein sequence ID" value="EJN57916.1"/>
    <property type="molecule type" value="Genomic_DNA"/>
</dbReference>
<feature type="domain" description="Sulfatase N-terminal" evidence="2">
    <location>
        <begin position="2"/>
        <end position="264"/>
    </location>
</feature>
<protein>
    <submittedName>
        <fullName evidence="3">Sulfatase</fullName>
    </submittedName>
</protein>
<dbReference type="Pfam" id="PF00884">
    <property type="entry name" value="Sulfatase"/>
    <property type="match status" value="1"/>
</dbReference>
<dbReference type="PANTHER" id="PTHR43751:SF1">
    <property type="entry name" value="SULFATASE ATSG-RELATED"/>
    <property type="match status" value="1"/>
</dbReference>
<dbReference type="SUPFAM" id="SSF53649">
    <property type="entry name" value="Alkaline phosphatase-like"/>
    <property type="match status" value="1"/>
</dbReference>
<dbReference type="AlphaFoldDB" id="J3JDZ4"/>
<reference evidence="3 4" key="1">
    <citation type="journal article" date="2012" name="J. Bacteriol.">
        <title>Draft Genome Sequence of the Extremely Halophilic Archaeon Halogranum salarium B-1T.</title>
        <authorList>
            <person name="Kim K.K."/>
            <person name="Lee K.C."/>
            <person name="Lee J.S."/>
        </authorList>
    </citation>
    <scope>NUCLEOTIDE SEQUENCE [LARGE SCALE GENOMIC DNA]</scope>
    <source>
        <strain evidence="3 4">B-1</strain>
    </source>
</reference>